<dbReference type="Proteomes" id="UP000441585">
    <property type="component" value="Unassembled WGS sequence"/>
</dbReference>
<sequence>MSGKALHYFAGGNTAKGYFSLYGSAFKDLSRVFMLKGGSRAYKSEYMKSISESFLAAGHSIEYLHCPSNNEWLDGFIIPSAGTGIIDDAVPDIRSHIPIENLEVIVMNNDMKHQSANYDAIGQLTADISSKLKQAYETFAASLKAHDDIEDIYIANMDFTKANQLSTDLINLFYGEEKAGKPSDVKHRFLGAATPDGAVDFIQNLTEDIEKRYFIKGRAGSGKSTMLKKIAAAGEERGFDVEVYHCGFDPNSLDMVILRELGIAIFDSTAPHEYEPERHADEIIDMYENCITQGTDERFAPEIQRTTKAYKDKMKEAISYLAEAKEMMDQLEELKGDMPSSYSVDLYKIITDEIK</sequence>
<organism evidence="1 2">
    <name type="scientific">Metabacillus idriensis</name>
    <dbReference type="NCBI Taxonomy" id="324768"/>
    <lineage>
        <taxon>Bacteria</taxon>
        <taxon>Bacillati</taxon>
        <taxon>Bacillota</taxon>
        <taxon>Bacilli</taxon>
        <taxon>Bacillales</taxon>
        <taxon>Bacillaceae</taxon>
        <taxon>Metabacillus</taxon>
    </lineage>
</organism>
<dbReference type="RefSeq" id="WP_070877426.1">
    <property type="nucleotide sequence ID" value="NZ_CAJGAA010000001.1"/>
</dbReference>
<evidence type="ECO:0008006" key="3">
    <source>
        <dbReference type="Google" id="ProtNLM"/>
    </source>
</evidence>
<proteinExistence type="predicted"/>
<dbReference type="Gene3D" id="3.40.50.300">
    <property type="entry name" value="P-loop containing nucleotide triphosphate hydrolases"/>
    <property type="match status" value="1"/>
</dbReference>
<comment type="caution">
    <text evidence="1">The sequence shown here is derived from an EMBL/GenBank/DDBJ whole genome shotgun (WGS) entry which is preliminary data.</text>
</comment>
<reference evidence="1 2" key="1">
    <citation type="submission" date="2019-11" db="EMBL/GenBank/DDBJ databases">
        <title>Bacillus idriensis genome.</title>
        <authorList>
            <person name="Konopka E.N."/>
            <person name="Newman J.D."/>
        </authorList>
    </citation>
    <scope>NUCLEOTIDE SEQUENCE [LARGE SCALE GENOMIC DNA]</scope>
    <source>
        <strain evidence="1 2">DSM 19097</strain>
    </source>
</reference>
<accession>A0A6I2M920</accession>
<dbReference type="EMBL" id="WKKF01000001">
    <property type="protein sequence ID" value="MRX53864.1"/>
    <property type="molecule type" value="Genomic_DNA"/>
</dbReference>
<evidence type="ECO:0000313" key="1">
    <source>
        <dbReference type="EMBL" id="MRX53864.1"/>
    </source>
</evidence>
<dbReference type="SUPFAM" id="SSF52540">
    <property type="entry name" value="P-loop containing nucleoside triphosphate hydrolases"/>
    <property type="match status" value="1"/>
</dbReference>
<dbReference type="InterPro" id="IPR027417">
    <property type="entry name" value="P-loop_NTPase"/>
</dbReference>
<gene>
    <name evidence="1" type="ORF">GJU41_07750</name>
</gene>
<evidence type="ECO:0000313" key="2">
    <source>
        <dbReference type="Proteomes" id="UP000441585"/>
    </source>
</evidence>
<dbReference type="AlphaFoldDB" id="A0A6I2M920"/>
<protein>
    <recommendedName>
        <fullName evidence="3">Nucleotide kinase</fullName>
    </recommendedName>
</protein>
<keyword evidence="2" id="KW-1185">Reference proteome</keyword>
<name>A0A6I2M920_9BACI</name>